<name>A0A3R5TR76_MYTGA</name>
<dbReference type="EMBL" id="KV602118">
    <property type="protein sequence ID" value="OPL20700.1"/>
    <property type="molecule type" value="Genomic_DNA"/>
</dbReference>
<evidence type="ECO:0000256" key="5">
    <source>
        <dbReference type="ARBA" id="ARBA00033098"/>
    </source>
</evidence>
<keyword evidence="8" id="KW-1185">Reference proteome</keyword>
<dbReference type="GO" id="GO:0004336">
    <property type="term" value="F:galactosylceramidase activity"/>
    <property type="evidence" value="ECO:0007669"/>
    <property type="project" value="UniProtKB-EC"/>
</dbReference>
<keyword evidence="4" id="KW-0443">Lipid metabolism</keyword>
<dbReference type="GO" id="GO:0006683">
    <property type="term" value="P:galactosylceramide catabolic process"/>
    <property type="evidence" value="ECO:0007669"/>
    <property type="project" value="InterPro"/>
</dbReference>
<evidence type="ECO:0000313" key="7">
    <source>
        <dbReference type="EMBL" id="OPL20700.1"/>
    </source>
</evidence>
<reference evidence="7 8" key="1">
    <citation type="journal article" date="2016" name="PLoS ONE">
        <title>A First Insight into the Genome of the Filter-Feeder Mussel Mytilus galloprovincialis.</title>
        <authorList>
            <person name="Murgarella M."/>
            <person name="Puiu D."/>
            <person name="Novoa B."/>
            <person name="Figueras A."/>
            <person name="Posada D."/>
            <person name="Canchaya C."/>
        </authorList>
    </citation>
    <scope>NUCLEOTIDE SEQUENCE [LARGE SCALE GENOMIC DNA]</scope>
    <source>
        <tissue evidence="7">Muscle</tissue>
    </source>
</reference>
<evidence type="ECO:0000259" key="6">
    <source>
        <dbReference type="Pfam" id="PF02057"/>
    </source>
</evidence>
<dbReference type="InterPro" id="IPR049161">
    <property type="entry name" value="GH59_cat"/>
</dbReference>
<keyword evidence="4" id="KW-0442">Lipid degradation</keyword>
<dbReference type="Proteomes" id="UP000266721">
    <property type="component" value="Unassembled WGS sequence"/>
</dbReference>
<dbReference type="PANTHER" id="PTHR15172:SF1">
    <property type="entry name" value="GALACTOCEREBROSIDASE"/>
    <property type="match status" value="1"/>
</dbReference>
<dbReference type="SUPFAM" id="SSF51445">
    <property type="entry name" value="(Trans)glycosidases"/>
    <property type="match status" value="1"/>
</dbReference>
<accession>A0A3R5TR76</accession>
<dbReference type="Gene3D" id="3.20.20.70">
    <property type="entry name" value="Aldolase class I"/>
    <property type="match status" value="1"/>
</dbReference>
<protein>
    <recommendedName>
        <fullName evidence="2">galactosylceramidase</fullName>
        <ecNumber evidence="2">3.2.1.46</ecNumber>
    </recommendedName>
    <alternativeName>
        <fullName evidence="5">Galactosylceramidase</fullName>
    </alternativeName>
</protein>
<evidence type="ECO:0000256" key="4">
    <source>
        <dbReference type="ARBA" id="ARBA00022963"/>
    </source>
</evidence>
<dbReference type="GO" id="GO:0016020">
    <property type="term" value="C:membrane"/>
    <property type="evidence" value="ECO:0007669"/>
    <property type="project" value="GOC"/>
</dbReference>
<dbReference type="Pfam" id="PF02057">
    <property type="entry name" value="Glyco_hydro_59"/>
    <property type="match status" value="1"/>
</dbReference>
<dbReference type="InterPro" id="IPR013785">
    <property type="entry name" value="Aldolase_TIM"/>
</dbReference>
<dbReference type="EC" id="3.2.1.46" evidence="2"/>
<evidence type="ECO:0000313" key="8">
    <source>
        <dbReference type="Proteomes" id="UP000266721"/>
    </source>
</evidence>
<dbReference type="GO" id="GO:0005764">
    <property type="term" value="C:lysosome"/>
    <property type="evidence" value="ECO:0007669"/>
    <property type="project" value="TreeGrafter"/>
</dbReference>
<dbReference type="InterPro" id="IPR017853">
    <property type="entry name" value="GH"/>
</dbReference>
<organism evidence="7 8">
    <name type="scientific">Mytilus galloprovincialis</name>
    <name type="common">Mediterranean mussel</name>
    <dbReference type="NCBI Taxonomy" id="29158"/>
    <lineage>
        <taxon>Eukaryota</taxon>
        <taxon>Metazoa</taxon>
        <taxon>Spiralia</taxon>
        <taxon>Lophotrochozoa</taxon>
        <taxon>Mollusca</taxon>
        <taxon>Bivalvia</taxon>
        <taxon>Autobranchia</taxon>
        <taxon>Pteriomorphia</taxon>
        <taxon>Mytilida</taxon>
        <taxon>Mytiloidea</taxon>
        <taxon>Mytilidae</taxon>
        <taxon>Mytilinae</taxon>
        <taxon>Mytilus</taxon>
    </lineage>
</organism>
<gene>
    <name evidence="7" type="ORF">AM593_05169</name>
</gene>
<evidence type="ECO:0000256" key="2">
    <source>
        <dbReference type="ARBA" id="ARBA00012657"/>
    </source>
</evidence>
<proteinExistence type="inferred from homology"/>
<sequence>MTSLIWRKGEVSEGIILEVSIDVIMVIRHVTEKRGSHQKATSLLVRHYPTKLRDEILDYLFKPNFGASLQILKVEIGGDSQSGEGSEASHMHNSWDENYYRGYEWWMMKEAKKRNPDILLYGLPWGWPGWIGNGTHNPYYNVNTTARCL</sequence>
<comment type="similarity">
    <text evidence="1">Belongs to the glycosyl hydrolase 59 family.</text>
</comment>
<dbReference type="AlphaFoldDB" id="A0A3R5TR76"/>
<dbReference type="SMR" id="A0A3R5TR76"/>
<keyword evidence="3" id="KW-0746">Sphingolipid metabolism</keyword>
<evidence type="ECO:0000256" key="1">
    <source>
        <dbReference type="ARBA" id="ARBA00005637"/>
    </source>
</evidence>
<dbReference type="InterPro" id="IPR001286">
    <property type="entry name" value="Glyco_hydro_59"/>
</dbReference>
<dbReference type="PANTHER" id="PTHR15172">
    <property type="entry name" value="GALACTOCEREBROSIDASE"/>
    <property type="match status" value="1"/>
</dbReference>
<evidence type="ECO:0000256" key="3">
    <source>
        <dbReference type="ARBA" id="ARBA00022919"/>
    </source>
</evidence>
<feature type="non-terminal residue" evidence="7">
    <location>
        <position position="1"/>
    </location>
</feature>
<feature type="domain" description="Glycosyl hydrolase family 59 catalytic" evidence="6">
    <location>
        <begin position="39"/>
        <end position="145"/>
    </location>
</feature>